<protein>
    <recommendedName>
        <fullName evidence="4">Mannose-1-phosphate guanyltransferase</fullName>
        <ecNumber evidence="3">2.7.7.13</ecNumber>
    </recommendedName>
    <alternativeName>
        <fullName evidence="8">GDP-mannose pyrophosphorylase</fullName>
    </alternativeName>
    <alternativeName>
        <fullName evidence="7">GTP-mannose-1-phosphate guanylyltransferase</fullName>
    </alternativeName>
</protein>
<gene>
    <name evidence="12" type="ORF">Z518_04025</name>
</gene>
<evidence type="ECO:0000256" key="8">
    <source>
        <dbReference type="ARBA" id="ARBA00031190"/>
    </source>
</evidence>
<feature type="domain" description="Nucleotidyl transferase" evidence="10">
    <location>
        <begin position="18"/>
        <end position="224"/>
    </location>
</feature>
<comment type="similarity">
    <text evidence="2">Belongs to the transferase hexapeptide repeat family.</text>
</comment>
<accession>A0A0D2ISF7</accession>
<comment type="function">
    <text evidence="6">Involved in cell wall synthesis where it is required for glycosylation. Involved in cell cycle progression through cell-size checkpoint.</text>
</comment>
<evidence type="ECO:0000313" key="12">
    <source>
        <dbReference type="EMBL" id="KIX06051.1"/>
    </source>
</evidence>
<dbReference type="Pfam" id="PF25087">
    <property type="entry name" value="GMPPB_C"/>
    <property type="match status" value="1"/>
</dbReference>
<dbReference type="GO" id="GO:0005525">
    <property type="term" value="F:GTP binding"/>
    <property type="evidence" value="ECO:0007669"/>
    <property type="project" value="UniProtKB-KW"/>
</dbReference>
<dbReference type="InterPro" id="IPR050486">
    <property type="entry name" value="Mannose-1P_guanyltransferase"/>
</dbReference>
<dbReference type="EC" id="2.7.7.13" evidence="3"/>
<dbReference type="VEuPathDB" id="FungiDB:Z518_04025"/>
<dbReference type="RefSeq" id="XP_013273187.1">
    <property type="nucleotide sequence ID" value="XM_013417733.1"/>
</dbReference>
<dbReference type="InterPro" id="IPR005835">
    <property type="entry name" value="NTP_transferase_dom"/>
</dbReference>
<dbReference type="SUPFAM" id="SSF51161">
    <property type="entry name" value="Trimeric LpxA-like enzymes"/>
    <property type="match status" value="1"/>
</dbReference>
<dbReference type="Pfam" id="PF00483">
    <property type="entry name" value="NTP_transferase"/>
    <property type="match status" value="1"/>
</dbReference>
<dbReference type="Proteomes" id="UP000053617">
    <property type="component" value="Unassembled WGS sequence"/>
</dbReference>
<evidence type="ECO:0000256" key="9">
    <source>
        <dbReference type="ARBA" id="ARBA00047343"/>
    </source>
</evidence>
<comment type="pathway">
    <text evidence="1">Nucleotide-sugar biosynthesis; GDP-alpha-D-mannose biosynthesis; GDP-alpha-D-mannose from alpha-D-mannose 1-phosphate (GTP route): step 1/1.</text>
</comment>
<dbReference type="HOGENOM" id="CLU_029499_3_0_1"/>
<dbReference type="EMBL" id="KN847477">
    <property type="protein sequence ID" value="KIX06051.1"/>
    <property type="molecule type" value="Genomic_DNA"/>
</dbReference>
<dbReference type="PANTHER" id="PTHR22572">
    <property type="entry name" value="SUGAR-1-PHOSPHATE GUANYL TRANSFERASE"/>
    <property type="match status" value="1"/>
</dbReference>
<proteinExistence type="inferred from homology"/>
<dbReference type="Gene3D" id="3.90.550.10">
    <property type="entry name" value="Spore Coat Polysaccharide Biosynthesis Protein SpsA, Chain A"/>
    <property type="match status" value="1"/>
</dbReference>
<evidence type="ECO:0000256" key="4">
    <source>
        <dbReference type="ARBA" id="ARBA00018601"/>
    </source>
</evidence>
<evidence type="ECO:0000256" key="7">
    <source>
        <dbReference type="ARBA" id="ARBA00030179"/>
    </source>
</evidence>
<evidence type="ECO:0000256" key="1">
    <source>
        <dbReference type="ARBA" id="ARBA00004823"/>
    </source>
</evidence>
<evidence type="ECO:0000259" key="11">
    <source>
        <dbReference type="Pfam" id="PF25087"/>
    </source>
</evidence>
<dbReference type="InterPro" id="IPR011004">
    <property type="entry name" value="Trimer_LpxA-like_sf"/>
</dbReference>
<dbReference type="OrthoDB" id="285674at2759"/>
<dbReference type="AlphaFoldDB" id="A0A0D2ISF7"/>
<organism evidence="12 13">
    <name type="scientific">Rhinocladiella mackenziei CBS 650.93</name>
    <dbReference type="NCBI Taxonomy" id="1442369"/>
    <lineage>
        <taxon>Eukaryota</taxon>
        <taxon>Fungi</taxon>
        <taxon>Dikarya</taxon>
        <taxon>Ascomycota</taxon>
        <taxon>Pezizomycotina</taxon>
        <taxon>Eurotiomycetes</taxon>
        <taxon>Chaetothyriomycetidae</taxon>
        <taxon>Chaetothyriales</taxon>
        <taxon>Herpotrichiellaceae</taxon>
        <taxon>Rhinocladiella</taxon>
    </lineage>
</organism>
<evidence type="ECO:0000313" key="13">
    <source>
        <dbReference type="Proteomes" id="UP000053617"/>
    </source>
</evidence>
<evidence type="ECO:0000256" key="3">
    <source>
        <dbReference type="ARBA" id="ARBA00012387"/>
    </source>
</evidence>
<dbReference type="PROSITE" id="PS00101">
    <property type="entry name" value="HEXAPEP_TRANSFERASES"/>
    <property type="match status" value="1"/>
</dbReference>
<dbReference type="SUPFAM" id="SSF53448">
    <property type="entry name" value="Nucleotide-diphospho-sugar transferases"/>
    <property type="match status" value="1"/>
</dbReference>
<dbReference type="InterPro" id="IPR018357">
    <property type="entry name" value="Hexapep_transf_CS"/>
</dbReference>
<dbReference type="InterPro" id="IPR029044">
    <property type="entry name" value="Nucleotide-diphossugar_trans"/>
</dbReference>
<keyword evidence="13" id="KW-1185">Reference proteome</keyword>
<reference evidence="12 13" key="1">
    <citation type="submission" date="2015-01" db="EMBL/GenBank/DDBJ databases">
        <title>The Genome Sequence of Rhinocladiella mackenzie CBS 650.93.</title>
        <authorList>
            <consortium name="The Broad Institute Genomics Platform"/>
            <person name="Cuomo C."/>
            <person name="de Hoog S."/>
            <person name="Gorbushina A."/>
            <person name="Stielow B."/>
            <person name="Teixiera M."/>
            <person name="Abouelleil A."/>
            <person name="Chapman S.B."/>
            <person name="Priest M."/>
            <person name="Young S.K."/>
            <person name="Wortman J."/>
            <person name="Nusbaum C."/>
            <person name="Birren B."/>
        </authorList>
    </citation>
    <scope>NUCLEOTIDE SEQUENCE [LARGE SCALE GENOMIC DNA]</scope>
    <source>
        <strain evidence="12 13">CBS 650.93</strain>
    </source>
</reference>
<dbReference type="STRING" id="1442369.A0A0D2ISF7"/>
<evidence type="ECO:0000256" key="6">
    <source>
        <dbReference type="ARBA" id="ARBA00024813"/>
    </source>
</evidence>
<evidence type="ECO:0000259" key="10">
    <source>
        <dbReference type="Pfam" id="PF00483"/>
    </source>
</evidence>
<evidence type="ECO:0000256" key="2">
    <source>
        <dbReference type="ARBA" id="ARBA00007274"/>
    </source>
</evidence>
<dbReference type="InterPro" id="IPR056729">
    <property type="entry name" value="GMPPB_C"/>
</dbReference>
<dbReference type="CDD" id="cd06428">
    <property type="entry name" value="M1P_guanylylT_A_like_N"/>
    <property type="match status" value="1"/>
</dbReference>
<dbReference type="GeneID" id="25292096"/>
<feature type="domain" description="Mannose-1-phosphate guanyltransferase C-terminal" evidence="11">
    <location>
        <begin position="310"/>
        <end position="437"/>
    </location>
</feature>
<name>A0A0D2ISF7_9EURO</name>
<sequence length="440" mass="48600">MLKIPSRNKAVGANAITKAVILVGGPSRGTRFRPLSLDVPKPLFDVAGHPIIWHCLKAVSKVPDIKEVILIGYYDESVFRDFIKDSSREFPNIKIQYLREYQALGTAGGLYHFRDAILKGKPDRFFVFNSDVCSSFPLDAMLKLFEEKDAEAVILGTRVSNDAATNFGCIVSDSHSKRVLHYVEKPESHISNLINCGVYLFATECIFPSIKSAIKRKTERPRMISYPSSENLESSFVADPEEDGEKNEVLRLEQDILSDLADSNRFFVHETKDFWRQIKTAGSAVPANALYLQKAFQSQSEEIARPSATIVPPVFIHPTAEVDPTAKLGPNVSVGPKAVIGAGARVKEAIVLEEAEIKHDACVLYAIIGWNSRVGAWARVEGTPTPVSSHTTSIIKNGVKVQSITILGKECAVGDEVRVQNCICLPYKELKRDVANEVIM</sequence>
<dbReference type="GO" id="GO:0004475">
    <property type="term" value="F:mannose-1-phosphate guanylyltransferase (GTP) activity"/>
    <property type="evidence" value="ECO:0007669"/>
    <property type="project" value="UniProtKB-EC"/>
</dbReference>
<evidence type="ECO:0000256" key="5">
    <source>
        <dbReference type="ARBA" id="ARBA00022679"/>
    </source>
</evidence>
<keyword evidence="5" id="KW-0808">Transferase</keyword>
<comment type="catalytic activity">
    <reaction evidence="9">
        <text>alpha-D-mannose 1-phosphate + GTP + H(+) = GDP-alpha-D-mannose + diphosphate</text>
        <dbReference type="Rhea" id="RHEA:15229"/>
        <dbReference type="ChEBI" id="CHEBI:15378"/>
        <dbReference type="ChEBI" id="CHEBI:33019"/>
        <dbReference type="ChEBI" id="CHEBI:37565"/>
        <dbReference type="ChEBI" id="CHEBI:57527"/>
        <dbReference type="ChEBI" id="CHEBI:58409"/>
        <dbReference type="EC" id="2.7.7.13"/>
    </reaction>
</comment>
<dbReference type="Gene3D" id="2.160.10.10">
    <property type="entry name" value="Hexapeptide repeat proteins"/>
    <property type="match status" value="1"/>
</dbReference>